<evidence type="ECO:0000256" key="4">
    <source>
        <dbReference type="ARBA" id="ARBA00022553"/>
    </source>
</evidence>
<keyword evidence="5" id="KW-0282">Flagellum</keyword>
<comment type="subcellular location">
    <subcellularLocation>
        <location evidence="1">Cytoplasm</location>
        <location evidence="1">Cytoskeleton</location>
        <location evidence="1">Flagellum axoneme</location>
    </subcellularLocation>
</comment>
<evidence type="ECO:0000256" key="9">
    <source>
        <dbReference type="SAM" id="Coils"/>
    </source>
</evidence>
<dbReference type="PANTHER" id="PTHR21648:SF0">
    <property type="entry name" value="RADIAL SPOKE HEAD PROTEIN 3 HOMOLOG"/>
    <property type="match status" value="1"/>
</dbReference>
<dbReference type="EMBL" id="BLKM01000204">
    <property type="protein sequence ID" value="GFG30243.1"/>
    <property type="molecule type" value="Genomic_DNA"/>
</dbReference>
<evidence type="ECO:0000256" key="10">
    <source>
        <dbReference type="SAM" id="MobiDB-lite"/>
    </source>
</evidence>
<keyword evidence="12" id="KW-1185">Reference proteome</keyword>
<feature type="compositionally biased region" description="Basic and acidic residues" evidence="10">
    <location>
        <begin position="225"/>
        <end position="235"/>
    </location>
</feature>
<evidence type="ECO:0000256" key="8">
    <source>
        <dbReference type="ARBA" id="ARBA00023273"/>
    </source>
</evidence>
<protein>
    <recommendedName>
        <fullName evidence="13">Radial spoke head protein 3</fullName>
    </recommendedName>
</protein>
<feature type="region of interest" description="Disordered" evidence="10">
    <location>
        <begin position="1"/>
        <end position="21"/>
    </location>
</feature>
<keyword evidence="4" id="KW-0597">Phosphoprotein</keyword>
<accession>A0A6L2PCG4</accession>
<dbReference type="GO" id="GO:0005929">
    <property type="term" value="C:cilium"/>
    <property type="evidence" value="ECO:0007669"/>
    <property type="project" value="TreeGrafter"/>
</dbReference>
<dbReference type="PANTHER" id="PTHR21648">
    <property type="entry name" value="FLAGELLAR RADIAL SPOKE PROTEIN 3"/>
    <property type="match status" value="1"/>
</dbReference>
<organism evidence="11 12">
    <name type="scientific">Coptotermes formosanus</name>
    <name type="common">Formosan subterranean termite</name>
    <dbReference type="NCBI Taxonomy" id="36987"/>
    <lineage>
        <taxon>Eukaryota</taxon>
        <taxon>Metazoa</taxon>
        <taxon>Ecdysozoa</taxon>
        <taxon>Arthropoda</taxon>
        <taxon>Hexapoda</taxon>
        <taxon>Insecta</taxon>
        <taxon>Pterygota</taxon>
        <taxon>Neoptera</taxon>
        <taxon>Polyneoptera</taxon>
        <taxon>Dictyoptera</taxon>
        <taxon>Blattodea</taxon>
        <taxon>Blattoidea</taxon>
        <taxon>Termitoidae</taxon>
        <taxon>Rhinotermitidae</taxon>
        <taxon>Coptotermes</taxon>
    </lineage>
</organism>
<dbReference type="InParanoid" id="A0A6L2PCG4"/>
<feature type="compositionally biased region" description="Polar residues" evidence="10">
    <location>
        <begin position="377"/>
        <end position="394"/>
    </location>
</feature>
<keyword evidence="6" id="KW-0969">Cilium</keyword>
<keyword evidence="3" id="KW-0963">Cytoplasm</keyword>
<evidence type="ECO:0000256" key="7">
    <source>
        <dbReference type="ARBA" id="ARBA00023212"/>
    </source>
</evidence>
<reference evidence="12" key="1">
    <citation type="submission" date="2020-01" db="EMBL/GenBank/DDBJ databases">
        <title>Draft genome sequence of the Termite Coptotermes fromosanus.</title>
        <authorList>
            <person name="Itakura S."/>
            <person name="Yosikawa Y."/>
            <person name="Umezawa K."/>
        </authorList>
    </citation>
    <scope>NUCLEOTIDE SEQUENCE [LARGE SCALE GENOMIC DNA]</scope>
</reference>
<evidence type="ECO:0008006" key="13">
    <source>
        <dbReference type="Google" id="ProtNLM"/>
    </source>
</evidence>
<proteinExistence type="inferred from homology"/>
<dbReference type="OrthoDB" id="313308at2759"/>
<evidence type="ECO:0000256" key="2">
    <source>
        <dbReference type="ARBA" id="ARBA00006737"/>
    </source>
</evidence>
<keyword evidence="8" id="KW-0966">Cell projection</keyword>
<dbReference type="AlphaFoldDB" id="A0A6L2PCG4"/>
<dbReference type="Proteomes" id="UP000502823">
    <property type="component" value="Unassembled WGS sequence"/>
</dbReference>
<feature type="compositionally biased region" description="Polar residues" evidence="10">
    <location>
        <begin position="9"/>
        <end position="18"/>
    </location>
</feature>
<gene>
    <name evidence="11" type="ORF">Cfor_05028</name>
</gene>
<keyword evidence="9" id="KW-0175">Coiled coil</keyword>
<dbReference type="Pfam" id="PF06098">
    <property type="entry name" value="Radial_spoke_3"/>
    <property type="match status" value="1"/>
</dbReference>
<evidence type="ECO:0000313" key="12">
    <source>
        <dbReference type="Proteomes" id="UP000502823"/>
    </source>
</evidence>
<evidence type="ECO:0000256" key="5">
    <source>
        <dbReference type="ARBA" id="ARBA00022846"/>
    </source>
</evidence>
<evidence type="ECO:0000256" key="6">
    <source>
        <dbReference type="ARBA" id="ARBA00023069"/>
    </source>
</evidence>
<comment type="caution">
    <text evidence="11">The sequence shown here is derived from an EMBL/GenBank/DDBJ whole genome shotgun (WGS) entry which is preliminary data.</text>
</comment>
<dbReference type="InterPro" id="IPR009290">
    <property type="entry name" value="Radial_spoke_3"/>
</dbReference>
<evidence type="ECO:0000313" key="11">
    <source>
        <dbReference type="EMBL" id="GFG30243.1"/>
    </source>
</evidence>
<sequence length="810" mass="92351">MPAVPLPVESTSNISSASEDQDRKFTALYQESGFTDVSDIAFTVLQTKADETFVSTDQPLDVGDEGKESENVKGKEKIYSKFSTSFGDQKTLNRSNAYLLQQKLLDLSKSNTSFQNQKIQTKSRNLGKVINNLREQKTVSKVNGNLPQQEKRQHNQDISKPFSNLQQRNINQSEKNIEKEHKNYHRYCHLSGNNYQYNNMTSVKPMSTYDREFQNLTDARIQKNEVGTDRRKSPPEADSYITINGNNNNNNNINGMNNVKNVNYYSNSYARNGYTNTIRRNEKNTNSDENRKPLFITTVKTGKFLDPPPELAILLGLNRKLDGSVTSSTDGSSNSLDTSIRERHQQQVLLYSFSSQPRVLHQHYHRAKCDAAAKAASSTQQTVRRGTNKSSSVQEKADDGPVPYGNIMFDRRIVRGSTYAQHPMSQPKWNPYFGYAKLLSQTDGESQAARQQEARRRAMARRRAQGQQTRNARLRLHTPPPVAGRKHDTVQTERYLEEILNRPPESDASCQTDLFLDRPDSPVYVPPTVGLDVETQIYPGDLFDFDLEVEPVLEVLVGKTVEQALTEVLEEEELEGLRVQQRRFQEVRASEQAALQRLEEEERRLQEEEVRSVVQNNEATRHQKDTDERVNTAVITEEQLAEMVPPVLEGLKEAGYFTDDIKIGTEEGFMPWILSEVKQEINQMISNREILTDIVREILETRAEIYRVMGEEDAKELGLDSEEEEIRKQSDKEPIKVVESDGVAKDTENSRALRKLVLTPSHTFLLRRAIQALKCLDFTGTNNTVFERYKAVHALDRAVSLINQIKFSAK</sequence>
<feature type="coiled-coil region" evidence="9">
    <location>
        <begin position="581"/>
        <end position="618"/>
    </location>
</feature>
<keyword evidence="7" id="KW-0206">Cytoskeleton</keyword>
<evidence type="ECO:0000256" key="3">
    <source>
        <dbReference type="ARBA" id="ARBA00022490"/>
    </source>
</evidence>
<evidence type="ECO:0000256" key="1">
    <source>
        <dbReference type="ARBA" id="ARBA00004611"/>
    </source>
</evidence>
<feature type="region of interest" description="Disordered" evidence="10">
    <location>
        <begin position="225"/>
        <end position="245"/>
    </location>
</feature>
<feature type="region of interest" description="Disordered" evidence="10">
    <location>
        <begin position="373"/>
        <end position="404"/>
    </location>
</feature>
<comment type="similarity">
    <text evidence="2">Belongs to the flagellar radial spoke RSP3 family.</text>
</comment>
<name>A0A6L2PCG4_COPFO</name>